<feature type="transmembrane region" description="Helical" evidence="1">
    <location>
        <begin position="49"/>
        <end position="68"/>
    </location>
</feature>
<protein>
    <submittedName>
        <fullName evidence="2">Uncharacterized protein</fullName>
    </submittedName>
</protein>
<dbReference type="AlphaFoldDB" id="A0A4D5RAM5"/>
<keyword evidence="1" id="KW-0812">Transmembrane</keyword>
<sequence length="74" mass="8780">MLLFFFFLRFRCEIEFLGFFLLFILLEVFLSHVLVLAPLHTSVESSKDFFFVELPTFAAVSFQPVFFMPCEDRV</sequence>
<evidence type="ECO:0000313" key="2">
    <source>
        <dbReference type="EMBL" id="MOY34016.1"/>
    </source>
</evidence>
<name>A0A4D5RAM5_IXOSC</name>
<organism evidence="2">
    <name type="scientific">Ixodes scapularis</name>
    <name type="common">Black-legged tick</name>
    <name type="synonym">Deer tick</name>
    <dbReference type="NCBI Taxonomy" id="6945"/>
    <lineage>
        <taxon>Eukaryota</taxon>
        <taxon>Metazoa</taxon>
        <taxon>Ecdysozoa</taxon>
        <taxon>Arthropoda</taxon>
        <taxon>Chelicerata</taxon>
        <taxon>Arachnida</taxon>
        <taxon>Acari</taxon>
        <taxon>Parasitiformes</taxon>
        <taxon>Ixodida</taxon>
        <taxon>Ixodoidea</taxon>
        <taxon>Ixodidae</taxon>
        <taxon>Ixodinae</taxon>
        <taxon>Ixodes</taxon>
    </lineage>
</organism>
<reference evidence="2" key="1">
    <citation type="submission" date="2019-04" db="EMBL/GenBank/DDBJ databases">
        <title>An insight into the mialome of Ixodes scapularis.</title>
        <authorList>
            <person name="Ribeiro J.M."/>
            <person name="Mather T.N."/>
            <person name="Karim S."/>
        </authorList>
    </citation>
    <scope>NUCLEOTIDE SEQUENCE</scope>
</reference>
<accession>A0A4D5RAM5</accession>
<keyword evidence="1" id="KW-1133">Transmembrane helix</keyword>
<keyword evidence="1" id="KW-0472">Membrane</keyword>
<evidence type="ECO:0000256" key="1">
    <source>
        <dbReference type="SAM" id="Phobius"/>
    </source>
</evidence>
<feature type="transmembrane region" description="Helical" evidence="1">
    <location>
        <begin position="16"/>
        <end position="37"/>
    </location>
</feature>
<dbReference type="EMBL" id="GHJT01000045">
    <property type="protein sequence ID" value="MOY34016.1"/>
    <property type="molecule type" value="Transcribed_RNA"/>
</dbReference>
<proteinExistence type="predicted"/>